<sequence length="172" mass="18629">MQSITYSGYRRTRRGIQVLEVLLLFPVLLIATLSFFVLGPTVTIRQNVQHAAEETAREVAKKIGTQTTTIIATDVVNEVLSVHGLDLSMNGVRADVWEYDDGGGGSIIHTPLGDTANVAAPTTPVGFNDPEQVIVQVTVEVGSAPIPNILSNMNFDITGRYLVHRATAFRDP</sequence>
<proteinExistence type="predicted"/>
<keyword evidence="1" id="KW-0812">Transmembrane</keyword>
<dbReference type="EMBL" id="CP036289">
    <property type="protein sequence ID" value="QDU76554.1"/>
    <property type="molecule type" value="Genomic_DNA"/>
</dbReference>
<reference evidence="3" key="1">
    <citation type="submission" date="2019-02" db="EMBL/GenBank/DDBJ databases">
        <title>Deep-cultivation of Planctomycetes and their phenomic and genomic characterization uncovers novel biology.</title>
        <authorList>
            <person name="Wiegand S."/>
            <person name="Jogler M."/>
            <person name="Boedeker C."/>
            <person name="Pinto D."/>
            <person name="Vollmers J."/>
            <person name="Rivas-Marin E."/>
            <person name="Kohn T."/>
            <person name="Peeters S.H."/>
            <person name="Heuer A."/>
            <person name="Rast P."/>
            <person name="Oberbeckmann S."/>
            <person name="Bunk B."/>
            <person name="Jeske O."/>
            <person name="Meyerdierks A."/>
            <person name="Storesund J.E."/>
            <person name="Kallscheuer N."/>
            <person name="Luecker S."/>
            <person name="Lage O.M."/>
            <person name="Pohl T."/>
            <person name="Merkel B.J."/>
            <person name="Hornburger P."/>
            <person name="Mueller R.-W."/>
            <person name="Bruemmer F."/>
            <person name="Labrenz M."/>
            <person name="Spormann A.M."/>
            <person name="Op den Camp H."/>
            <person name="Overmann J."/>
            <person name="Amann R."/>
            <person name="Jetten M.S.M."/>
            <person name="Mascher T."/>
            <person name="Medema M.H."/>
            <person name="Devos D.P."/>
            <person name="Kaster A.-K."/>
            <person name="Ovreas L."/>
            <person name="Rohde M."/>
            <person name="Galperin M.Y."/>
            <person name="Jogler C."/>
        </authorList>
    </citation>
    <scope>NUCLEOTIDE SEQUENCE [LARGE SCALE GENOMIC DNA]</scope>
    <source>
        <strain evidence="3">Pan97</strain>
    </source>
</reference>
<keyword evidence="1" id="KW-1133">Transmembrane helix</keyword>
<dbReference type="AlphaFoldDB" id="A0A518CBK7"/>
<keyword evidence="1" id="KW-0472">Membrane</keyword>
<gene>
    <name evidence="2" type="ORF">Pan97_36060</name>
</gene>
<organism evidence="2 3">
    <name type="scientific">Bremerella volcania</name>
    <dbReference type="NCBI Taxonomy" id="2527984"/>
    <lineage>
        <taxon>Bacteria</taxon>
        <taxon>Pseudomonadati</taxon>
        <taxon>Planctomycetota</taxon>
        <taxon>Planctomycetia</taxon>
        <taxon>Pirellulales</taxon>
        <taxon>Pirellulaceae</taxon>
        <taxon>Bremerella</taxon>
    </lineage>
</organism>
<accession>A0A518CBK7</accession>
<dbReference type="Proteomes" id="UP000318626">
    <property type="component" value="Chromosome"/>
</dbReference>
<keyword evidence="3" id="KW-1185">Reference proteome</keyword>
<name>A0A518CBK7_9BACT</name>
<feature type="transmembrane region" description="Helical" evidence="1">
    <location>
        <begin position="21"/>
        <end position="39"/>
    </location>
</feature>
<evidence type="ECO:0000313" key="2">
    <source>
        <dbReference type="EMBL" id="QDU76554.1"/>
    </source>
</evidence>
<evidence type="ECO:0000256" key="1">
    <source>
        <dbReference type="SAM" id="Phobius"/>
    </source>
</evidence>
<protein>
    <recommendedName>
        <fullName evidence="4">TadE-like protein</fullName>
    </recommendedName>
</protein>
<evidence type="ECO:0008006" key="4">
    <source>
        <dbReference type="Google" id="ProtNLM"/>
    </source>
</evidence>
<evidence type="ECO:0000313" key="3">
    <source>
        <dbReference type="Proteomes" id="UP000318626"/>
    </source>
</evidence>
<dbReference type="KEGG" id="bvo:Pan97_36060"/>